<dbReference type="Proteomes" id="UP000828390">
    <property type="component" value="Unassembled WGS sequence"/>
</dbReference>
<evidence type="ECO:0000313" key="2">
    <source>
        <dbReference type="Proteomes" id="UP000828390"/>
    </source>
</evidence>
<protein>
    <submittedName>
        <fullName evidence="1">Uncharacterized protein</fullName>
    </submittedName>
</protein>
<accession>A0A9D4K5Z4</accession>
<dbReference type="EMBL" id="JAIWYP010000004">
    <property type="protein sequence ID" value="KAH3833574.1"/>
    <property type="molecule type" value="Genomic_DNA"/>
</dbReference>
<dbReference type="AlphaFoldDB" id="A0A9D4K5Z4"/>
<reference evidence="1" key="2">
    <citation type="submission" date="2020-11" db="EMBL/GenBank/DDBJ databases">
        <authorList>
            <person name="McCartney M.A."/>
            <person name="Auch B."/>
            <person name="Kono T."/>
            <person name="Mallez S."/>
            <person name="Becker A."/>
            <person name="Gohl D.M."/>
            <person name="Silverstein K.A.T."/>
            <person name="Koren S."/>
            <person name="Bechman K.B."/>
            <person name="Herman A."/>
            <person name="Abrahante J.E."/>
            <person name="Garbe J."/>
        </authorList>
    </citation>
    <scope>NUCLEOTIDE SEQUENCE</scope>
    <source>
        <strain evidence="1">Duluth1</strain>
        <tissue evidence="1">Whole animal</tissue>
    </source>
</reference>
<comment type="caution">
    <text evidence="1">The sequence shown here is derived from an EMBL/GenBank/DDBJ whole genome shotgun (WGS) entry which is preliminary data.</text>
</comment>
<evidence type="ECO:0000313" key="1">
    <source>
        <dbReference type="EMBL" id="KAH3833574.1"/>
    </source>
</evidence>
<sequence length="62" mass="6891">MFRCFGNLTTEQEQHCINRALSGTRVGALFIRVVEADVLIPARLFVAPERGEQLDDTKASAQ</sequence>
<gene>
    <name evidence="1" type="ORF">DPMN_106885</name>
</gene>
<proteinExistence type="predicted"/>
<keyword evidence="2" id="KW-1185">Reference proteome</keyword>
<organism evidence="1 2">
    <name type="scientific">Dreissena polymorpha</name>
    <name type="common">Zebra mussel</name>
    <name type="synonym">Mytilus polymorpha</name>
    <dbReference type="NCBI Taxonomy" id="45954"/>
    <lineage>
        <taxon>Eukaryota</taxon>
        <taxon>Metazoa</taxon>
        <taxon>Spiralia</taxon>
        <taxon>Lophotrochozoa</taxon>
        <taxon>Mollusca</taxon>
        <taxon>Bivalvia</taxon>
        <taxon>Autobranchia</taxon>
        <taxon>Heteroconchia</taxon>
        <taxon>Euheterodonta</taxon>
        <taxon>Imparidentia</taxon>
        <taxon>Neoheterodontei</taxon>
        <taxon>Myida</taxon>
        <taxon>Dreissenoidea</taxon>
        <taxon>Dreissenidae</taxon>
        <taxon>Dreissena</taxon>
    </lineage>
</organism>
<reference evidence="1" key="1">
    <citation type="journal article" date="2019" name="bioRxiv">
        <title>The Genome of the Zebra Mussel, Dreissena polymorpha: A Resource for Invasive Species Research.</title>
        <authorList>
            <person name="McCartney M.A."/>
            <person name="Auch B."/>
            <person name="Kono T."/>
            <person name="Mallez S."/>
            <person name="Zhang Y."/>
            <person name="Obille A."/>
            <person name="Becker A."/>
            <person name="Abrahante J.E."/>
            <person name="Garbe J."/>
            <person name="Badalamenti J.P."/>
            <person name="Herman A."/>
            <person name="Mangelson H."/>
            <person name="Liachko I."/>
            <person name="Sullivan S."/>
            <person name="Sone E.D."/>
            <person name="Koren S."/>
            <person name="Silverstein K.A.T."/>
            <person name="Beckman K.B."/>
            <person name="Gohl D.M."/>
        </authorList>
    </citation>
    <scope>NUCLEOTIDE SEQUENCE</scope>
    <source>
        <strain evidence="1">Duluth1</strain>
        <tissue evidence="1">Whole animal</tissue>
    </source>
</reference>
<name>A0A9D4K5Z4_DREPO</name>